<name>A0ABU0MBA8_9HYPH</name>
<feature type="domain" description="HTH marR-type" evidence="1">
    <location>
        <begin position="19"/>
        <end position="160"/>
    </location>
</feature>
<organism evidence="2 3">
    <name type="scientific">Kaistia geumhonensis</name>
    <dbReference type="NCBI Taxonomy" id="410839"/>
    <lineage>
        <taxon>Bacteria</taxon>
        <taxon>Pseudomonadati</taxon>
        <taxon>Pseudomonadota</taxon>
        <taxon>Alphaproteobacteria</taxon>
        <taxon>Hyphomicrobiales</taxon>
        <taxon>Kaistiaceae</taxon>
        <taxon>Kaistia</taxon>
    </lineage>
</organism>
<dbReference type="InterPro" id="IPR036390">
    <property type="entry name" value="WH_DNA-bd_sf"/>
</dbReference>
<dbReference type="SMART" id="SM00347">
    <property type="entry name" value="HTH_MARR"/>
    <property type="match status" value="1"/>
</dbReference>
<dbReference type="Pfam" id="PF12802">
    <property type="entry name" value="MarR_2"/>
    <property type="match status" value="1"/>
</dbReference>
<dbReference type="PANTHER" id="PTHR33164">
    <property type="entry name" value="TRANSCRIPTIONAL REGULATOR, MARR FAMILY"/>
    <property type="match status" value="1"/>
</dbReference>
<protein>
    <submittedName>
        <fullName evidence="2">DNA-binding MarR family transcriptional regulator</fullName>
    </submittedName>
</protein>
<dbReference type="InterPro" id="IPR036388">
    <property type="entry name" value="WH-like_DNA-bd_sf"/>
</dbReference>
<dbReference type="InterPro" id="IPR039422">
    <property type="entry name" value="MarR/SlyA-like"/>
</dbReference>
<proteinExistence type="predicted"/>
<reference evidence="2 3" key="1">
    <citation type="submission" date="2023-07" db="EMBL/GenBank/DDBJ databases">
        <title>Genomic Encyclopedia of Type Strains, Phase IV (KMG-IV): sequencing the most valuable type-strain genomes for metagenomic binning, comparative biology and taxonomic classification.</title>
        <authorList>
            <person name="Goeker M."/>
        </authorList>
    </citation>
    <scope>NUCLEOTIDE SEQUENCE [LARGE SCALE GENOMIC DNA]</scope>
    <source>
        <strain evidence="2 3">B1-1</strain>
    </source>
</reference>
<accession>A0ABU0MBA8</accession>
<dbReference type="EMBL" id="JAUSWJ010000001">
    <property type="protein sequence ID" value="MDQ0518207.1"/>
    <property type="molecule type" value="Genomic_DNA"/>
</dbReference>
<dbReference type="PROSITE" id="PS50995">
    <property type="entry name" value="HTH_MARR_2"/>
    <property type="match status" value="1"/>
</dbReference>
<sequence length="164" mass="17733">MERSEDRDDGLPADRDGAVARIDVALGRLRRSMIRRGLGRRVLDELGLAIEPALVEVVDVIDEAGRGEADGVSVATVAERLVVDPSQASRLVAEAVRAGFVERLASQADGRRSLLELTDSGRELIAATRKAKRRLLRGQMDDWSDADVAAFADLLARFSAIARG</sequence>
<dbReference type="InterPro" id="IPR000835">
    <property type="entry name" value="HTH_MarR-typ"/>
</dbReference>
<keyword evidence="2" id="KW-0238">DNA-binding</keyword>
<dbReference type="Proteomes" id="UP001223743">
    <property type="component" value="Unassembled WGS sequence"/>
</dbReference>
<dbReference type="Gene3D" id="1.10.10.10">
    <property type="entry name" value="Winged helix-like DNA-binding domain superfamily/Winged helix DNA-binding domain"/>
    <property type="match status" value="1"/>
</dbReference>
<dbReference type="GO" id="GO:0003677">
    <property type="term" value="F:DNA binding"/>
    <property type="evidence" value="ECO:0007669"/>
    <property type="project" value="UniProtKB-KW"/>
</dbReference>
<keyword evidence="3" id="KW-1185">Reference proteome</keyword>
<dbReference type="RefSeq" id="WP_266283641.1">
    <property type="nucleotide sequence ID" value="NZ_JAPKNF010000003.1"/>
</dbReference>
<dbReference type="PANTHER" id="PTHR33164:SF57">
    <property type="entry name" value="MARR-FAMILY TRANSCRIPTIONAL REGULATOR"/>
    <property type="match status" value="1"/>
</dbReference>
<gene>
    <name evidence="2" type="ORF">QO015_003820</name>
</gene>
<evidence type="ECO:0000313" key="3">
    <source>
        <dbReference type="Proteomes" id="UP001223743"/>
    </source>
</evidence>
<dbReference type="SUPFAM" id="SSF46785">
    <property type="entry name" value="Winged helix' DNA-binding domain"/>
    <property type="match status" value="1"/>
</dbReference>
<evidence type="ECO:0000259" key="1">
    <source>
        <dbReference type="PROSITE" id="PS50995"/>
    </source>
</evidence>
<comment type="caution">
    <text evidence="2">The sequence shown here is derived from an EMBL/GenBank/DDBJ whole genome shotgun (WGS) entry which is preliminary data.</text>
</comment>
<evidence type="ECO:0000313" key="2">
    <source>
        <dbReference type="EMBL" id="MDQ0518207.1"/>
    </source>
</evidence>